<reference evidence="2" key="2">
    <citation type="journal article" date="2023" name="Science">
        <title>Genomic signatures of disease resistance in endangered staghorn corals.</title>
        <authorList>
            <person name="Vollmer S.V."/>
            <person name="Selwyn J.D."/>
            <person name="Despard B.A."/>
            <person name="Roesel C.L."/>
        </authorList>
    </citation>
    <scope>NUCLEOTIDE SEQUENCE</scope>
    <source>
        <strain evidence="2">K2</strain>
    </source>
</reference>
<dbReference type="PANTHER" id="PTHR47163:SF2">
    <property type="entry name" value="SI:DKEY-17M8.2"/>
    <property type="match status" value="1"/>
</dbReference>
<dbReference type="Proteomes" id="UP001249851">
    <property type="component" value="Unassembled WGS sequence"/>
</dbReference>
<feature type="domain" description="ISXO2-like transposase" evidence="1">
    <location>
        <begin position="132"/>
        <end position="279"/>
    </location>
</feature>
<dbReference type="EMBL" id="JARQWQ010000131">
    <property type="protein sequence ID" value="KAK2549113.1"/>
    <property type="molecule type" value="Genomic_DNA"/>
</dbReference>
<evidence type="ECO:0000313" key="2">
    <source>
        <dbReference type="EMBL" id="KAK2549113.1"/>
    </source>
</evidence>
<accession>A0AAD9PU51</accession>
<dbReference type="SMART" id="SM01126">
    <property type="entry name" value="DDE_Tnp_IS1595"/>
    <property type="match status" value="1"/>
</dbReference>
<evidence type="ECO:0000313" key="3">
    <source>
        <dbReference type="Proteomes" id="UP001249851"/>
    </source>
</evidence>
<dbReference type="InterPro" id="IPR053164">
    <property type="entry name" value="IS1016-like_transposase"/>
</dbReference>
<proteinExistence type="predicted"/>
<comment type="caution">
    <text evidence="2">The sequence shown here is derived from an EMBL/GenBank/DDBJ whole genome shotgun (WGS) entry which is preliminary data.</text>
</comment>
<dbReference type="Pfam" id="PF12762">
    <property type="entry name" value="DDE_Tnp_IS1595"/>
    <property type="match status" value="1"/>
</dbReference>
<dbReference type="AlphaFoldDB" id="A0AAD9PU51"/>
<name>A0AAD9PU51_ACRCE</name>
<organism evidence="2 3">
    <name type="scientific">Acropora cervicornis</name>
    <name type="common">Staghorn coral</name>
    <dbReference type="NCBI Taxonomy" id="6130"/>
    <lineage>
        <taxon>Eukaryota</taxon>
        <taxon>Metazoa</taxon>
        <taxon>Cnidaria</taxon>
        <taxon>Anthozoa</taxon>
        <taxon>Hexacorallia</taxon>
        <taxon>Scleractinia</taxon>
        <taxon>Astrocoeniina</taxon>
        <taxon>Acroporidae</taxon>
        <taxon>Acropora</taxon>
    </lineage>
</organism>
<dbReference type="PANTHER" id="PTHR47163">
    <property type="entry name" value="DDE_TNP_IS1595 DOMAIN-CONTAINING PROTEIN"/>
    <property type="match status" value="1"/>
</dbReference>
<evidence type="ECO:0000259" key="1">
    <source>
        <dbReference type="SMART" id="SM01126"/>
    </source>
</evidence>
<dbReference type="InterPro" id="IPR024445">
    <property type="entry name" value="Tnp_ISXO2-like"/>
</dbReference>
<sequence>MNLADITTLSNGPVLELIQWLQGHDCLANPLRCVLCNPAMDLTERNRDHVDGYLWFCSMCHRKKSLRTGSFFREFPRLPLGKLLLCIYFWSVHELRTTVAQMLNLTKNTVGNVYALLRNYCGRDIQDRPIVPFGGHVYVVKCDESQFKHNTQSRKKSERHVWAFGVLSTEHSPCRGYFQVIPRRDRATLTQILRRVLLPGSEVHSDDWGAYRNLARHVPNVTVHRTVVHRDNIVDPITGIHTQEVESAWSRLKYHIKREKGIRALDLQDFLNEEMWRQWRGLDSVFQNVVTPRIWYKVVPKRSGEVAAFKWSLPSPPEADRIICSPEFEKWERKWKVFFSLKGDRLHYGIEYFQGVERIHVALSFVVSHQDGSTHVHHFRHARLEEGEMVRGIHKATPESITVKMELLQPVEQIDVQFKSND</sequence>
<keyword evidence="3" id="KW-1185">Reference proteome</keyword>
<reference evidence="2" key="1">
    <citation type="journal article" date="2023" name="G3 (Bethesda)">
        <title>Whole genome assembly and annotation of the endangered Caribbean coral Acropora cervicornis.</title>
        <authorList>
            <person name="Selwyn J.D."/>
            <person name="Vollmer S.V."/>
        </authorList>
    </citation>
    <scope>NUCLEOTIDE SEQUENCE</scope>
    <source>
        <strain evidence="2">K2</strain>
    </source>
</reference>
<protein>
    <recommendedName>
        <fullName evidence="1">ISXO2-like transposase domain-containing protein</fullName>
    </recommendedName>
</protein>
<gene>
    <name evidence="2" type="ORF">P5673_030486</name>
</gene>